<dbReference type="Ensembl" id="ENSAMXT00005040534.1">
    <property type="protein sequence ID" value="ENSAMXP00005037189.1"/>
    <property type="gene ID" value="ENSAMXG00005017717.1"/>
</dbReference>
<dbReference type="GO" id="GO:0008157">
    <property type="term" value="F:protein phosphatase 1 binding"/>
    <property type="evidence" value="ECO:0007669"/>
    <property type="project" value="TreeGrafter"/>
</dbReference>
<sequence length="266" mass="28962">CPGGEACPPQCLIPPRPPEPNSTFSSPPDCVQPLRTGRDVRPADERRGPRRGGPGPPVRDGARARARRVRFADALGLNLASVKHFSAAEEPRVPLHLCGLPLAPALAPSAALRAHEDDGQLEERVQRCGLALERLTVGCGRVHGTIRVSAHAGARATEVGVRYTLDEWQSYVDARAEPVSVPAAAAALAPDGKMCTRFSRFSFTVCAPPRPESNAAVHFALYVRGEGGELWDNNEGQNYTLRTVFCRACLHDDCRRNIRTMLHFRH</sequence>
<evidence type="ECO:0000259" key="2">
    <source>
        <dbReference type="PROSITE" id="PS51159"/>
    </source>
</evidence>
<dbReference type="GO" id="GO:2001069">
    <property type="term" value="F:glycogen binding"/>
    <property type="evidence" value="ECO:0007669"/>
    <property type="project" value="TreeGrafter"/>
</dbReference>
<dbReference type="InterPro" id="IPR050782">
    <property type="entry name" value="PP1_regulatory_subunit_3"/>
</dbReference>
<evidence type="ECO:0000256" key="1">
    <source>
        <dbReference type="SAM" id="MobiDB-lite"/>
    </source>
</evidence>
<organism evidence="3 4">
    <name type="scientific">Astyanax mexicanus</name>
    <name type="common">Blind cave fish</name>
    <name type="synonym">Astyanax fasciatus mexicanus</name>
    <dbReference type="NCBI Taxonomy" id="7994"/>
    <lineage>
        <taxon>Eukaryota</taxon>
        <taxon>Metazoa</taxon>
        <taxon>Chordata</taxon>
        <taxon>Craniata</taxon>
        <taxon>Vertebrata</taxon>
        <taxon>Euteleostomi</taxon>
        <taxon>Actinopterygii</taxon>
        <taxon>Neopterygii</taxon>
        <taxon>Teleostei</taxon>
        <taxon>Ostariophysi</taxon>
        <taxon>Characiformes</taxon>
        <taxon>Characoidei</taxon>
        <taxon>Acestrorhamphidae</taxon>
        <taxon>Acestrorhamphinae</taxon>
        <taxon>Astyanax</taxon>
    </lineage>
</organism>
<protein>
    <recommendedName>
        <fullName evidence="2">CBM21 domain-containing protein</fullName>
    </recommendedName>
</protein>
<dbReference type="Proteomes" id="UP000694621">
    <property type="component" value="Unplaced"/>
</dbReference>
<feature type="compositionally biased region" description="Pro residues" evidence="1">
    <location>
        <begin position="11"/>
        <end position="20"/>
    </location>
</feature>
<evidence type="ECO:0000313" key="3">
    <source>
        <dbReference type="Ensembl" id="ENSAMXP00005037189.1"/>
    </source>
</evidence>
<feature type="region of interest" description="Disordered" evidence="1">
    <location>
        <begin position="1"/>
        <end position="64"/>
    </location>
</feature>
<dbReference type="AlphaFoldDB" id="A0A8B9REL1"/>
<feature type="domain" description="CBM21" evidence="2">
    <location>
        <begin position="122"/>
        <end position="242"/>
    </location>
</feature>
<dbReference type="GO" id="GO:0000164">
    <property type="term" value="C:protein phosphatase type 1 complex"/>
    <property type="evidence" value="ECO:0007669"/>
    <property type="project" value="TreeGrafter"/>
</dbReference>
<proteinExistence type="predicted"/>
<evidence type="ECO:0000313" key="4">
    <source>
        <dbReference type="Proteomes" id="UP000694621"/>
    </source>
</evidence>
<reference evidence="3" key="1">
    <citation type="submission" date="2025-08" db="UniProtKB">
        <authorList>
            <consortium name="Ensembl"/>
        </authorList>
    </citation>
    <scope>IDENTIFICATION</scope>
</reference>
<dbReference type="PANTHER" id="PTHR12307:SF7">
    <property type="entry name" value="PROTEIN PHOSPHATASE 1 REGULATORY SUBUNIT 3G"/>
    <property type="match status" value="1"/>
</dbReference>
<dbReference type="PANTHER" id="PTHR12307">
    <property type="entry name" value="PROTEIN PHOSPHATASE 1 REGULATORY SUBUNIT"/>
    <property type="match status" value="1"/>
</dbReference>
<dbReference type="Gene3D" id="2.60.40.2440">
    <property type="entry name" value="Carbohydrate binding type-21 domain"/>
    <property type="match status" value="1"/>
</dbReference>
<dbReference type="InterPro" id="IPR005036">
    <property type="entry name" value="CBM21_dom"/>
</dbReference>
<dbReference type="InterPro" id="IPR038175">
    <property type="entry name" value="CBM21_dom_sf"/>
</dbReference>
<dbReference type="Pfam" id="PF03370">
    <property type="entry name" value="CBM_21"/>
    <property type="match status" value="1"/>
</dbReference>
<accession>A0A8B9REL1</accession>
<name>A0A8B9REL1_ASTMX</name>
<dbReference type="GO" id="GO:0005979">
    <property type="term" value="P:regulation of glycogen biosynthetic process"/>
    <property type="evidence" value="ECO:0007669"/>
    <property type="project" value="TreeGrafter"/>
</dbReference>
<feature type="compositionally biased region" description="Basic and acidic residues" evidence="1">
    <location>
        <begin position="36"/>
        <end position="47"/>
    </location>
</feature>
<dbReference type="PROSITE" id="PS51159">
    <property type="entry name" value="CBM21"/>
    <property type="match status" value="1"/>
</dbReference>